<dbReference type="Pfam" id="PF01476">
    <property type="entry name" value="LysM"/>
    <property type="match status" value="2"/>
</dbReference>
<dbReference type="AlphaFoldDB" id="A0A1G2KUA0"/>
<keyword evidence="1" id="KW-1133">Transmembrane helix</keyword>
<dbReference type="PANTHER" id="PTHR21666">
    <property type="entry name" value="PEPTIDASE-RELATED"/>
    <property type="match status" value="1"/>
</dbReference>
<keyword evidence="1" id="KW-0812">Transmembrane</keyword>
<dbReference type="EMBL" id="MHQL01000021">
    <property type="protein sequence ID" value="OHA03058.1"/>
    <property type="molecule type" value="Genomic_DNA"/>
</dbReference>
<feature type="transmembrane region" description="Helical" evidence="1">
    <location>
        <begin position="25"/>
        <end position="43"/>
    </location>
</feature>
<dbReference type="Pfam" id="PF01551">
    <property type="entry name" value="Peptidase_M23"/>
    <property type="match status" value="1"/>
</dbReference>
<evidence type="ECO:0000313" key="4">
    <source>
        <dbReference type="Proteomes" id="UP000177811"/>
    </source>
</evidence>
<dbReference type="SMART" id="SM00257">
    <property type="entry name" value="LysM"/>
    <property type="match status" value="2"/>
</dbReference>
<sequence>MPVEGGGQGKNSKTLALTLLFQRKLFVFYVLFCLFSLILGTPAQAHAGFFSSVLNFFIGDESTEIISMAAVISGTQAASADPVIYPIPRAVDYTATVGVASGELAFTDENALMGAANPIGVMQGGIVTDQIYVYTVKPGDTASGIASSFGITLNTLLWANDIARPSAIKPGDILIILPVSGIQYEVKKGDAIEAIAKRFGGDAGDILAFNGLAPGTTLQSGTTIIIPDGELPPPVVPKTIPASVTTKKYAGPLEISGYYMRPIIGGRNARATKANPHGLHGSNGVDLAISCGTPVAASAAGTVLIAKSTGWNGGYGKYVVIAHSNGTQTLYGHLKEIFVASGNKVPQGMTIALVGSTGNSTGCHVHFEIRGAKNPF</sequence>
<comment type="caution">
    <text evidence="3">The sequence shown here is derived from an EMBL/GenBank/DDBJ whole genome shotgun (WGS) entry which is preliminary data.</text>
</comment>
<dbReference type="CDD" id="cd00118">
    <property type="entry name" value="LysM"/>
    <property type="match status" value="2"/>
</dbReference>
<dbReference type="Proteomes" id="UP000177811">
    <property type="component" value="Unassembled WGS sequence"/>
</dbReference>
<dbReference type="PANTHER" id="PTHR21666:SF290">
    <property type="entry name" value="PEPTIDASE M23 DOMAIN PROTEIN"/>
    <property type="match status" value="1"/>
</dbReference>
<organism evidence="3 4">
    <name type="scientific">Candidatus Sungbacteria bacterium RIFCSPHIGHO2_02_FULL_51_29</name>
    <dbReference type="NCBI Taxonomy" id="1802273"/>
    <lineage>
        <taxon>Bacteria</taxon>
        <taxon>Candidatus Sungiibacteriota</taxon>
    </lineage>
</organism>
<dbReference type="InterPro" id="IPR018392">
    <property type="entry name" value="LysM"/>
</dbReference>
<dbReference type="InterPro" id="IPR016047">
    <property type="entry name" value="M23ase_b-sheet_dom"/>
</dbReference>
<dbReference type="InterPro" id="IPR011055">
    <property type="entry name" value="Dup_hybrid_motif"/>
</dbReference>
<evidence type="ECO:0000313" key="3">
    <source>
        <dbReference type="EMBL" id="OHA03058.1"/>
    </source>
</evidence>
<proteinExistence type="predicted"/>
<dbReference type="InterPro" id="IPR050570">
    <property type="entry name" value="Cell_wall_metabolism_enzyme"/>
</dbReference>
<dbReference type="CDD" id="cd12797">
    <property type="entry name" value="M23_peptidase"/>
    <property type="match status" value="1"/>
</dbReference>
<keyword evidence="1" id="KW-0472">Membrane</keyword>
<evidence type="ECO:0000256" key="1">
    <source>
        <dbReference type="SAM" id="Phobius"/>
    </source>
</evidence>
<dbReference type="Gene3D" id="3.10.350.10">
    <property type="entry name" value="LysM domain"/>
    <property type="match status" value="2"/>
</dbReference>
<dbReference type="PROSITE" id="PS51782">
    <property type="entry name" value="LYSM"/>
    <property type="match status" value="2"/>
</dbReference>
<feature type="domain" description="LysM" evidence="2">
    <location>
        <begin position="132"/>
        <end position="176"/>
    </location>
</feature>
<dbReference type="SUPFAM" id="SSF54106">
    <property type="entry name" value="LysM domain"/>
    <property type="match status" value="2"/>
</dbReference>
<dbReference type="Gene3D" id="2.70.70.10">
    <property type="entry name" value="Glucose Permease (Domain IIA)"/>
    <property type="match status" value="1"/>
</dbReference>
<dbReference type="InterPro" id="IPR036779">
    <property type="entry name" value="LysM_dom_sf"/>
</dbReference>
<evidence type="ECO:0000259" key="2">
    <source>
        <dbReference type="PROSITE" id="PS51782"/>
    </source>
</evidence>
<dbReference type="SUPFAM" id="SSF51261">
    <property type="entry name" value="Duplicated hybrid motif"/>
    <property type="match status" value="1"/>
</dbReference>
<name>A0A1G2KUA0_9BACT</name>
<dbReference type="GO" id="GO:0004222">
    <property type="term" value="F:metalloendopeptidase activity"/>
    <property type="evidence" value="ECO:0007669"/>
    <property type="project" value="TreeGrafter"/>
</dbReference>
<reference evidence="3 4" key="1">
    <citation type="journal article" date="2016" name="Nat. Commun.">
        <title>Thousands of microbial genomes shed light on interconnected biogeochemical processes in an aquifer system.</title>
        <authorList>
            <person name="Anantharaman K."/>
            <person name="Brown C.T."/>
            <person name="Hug L.A."/>
            <person name="Sharon I."/>
            <person name="Castelle C.J."/>
            <person name="Probst A.J."/>
            <person name="Thomas B.C."/>
            <person name="Singh A."/>
            <person name="Wilkins M.J."/>
            <person name="Karaoz U."/>
            <person name="Brodie E.L."/>
            <person name="Williams K.H."/>
            <person name="Hubbard S.S."/>
            <person name="Banfield J.F."/>
        </authorList>
    </citation>
    <scope>NUCLEOTIDE SEQUENCE [LARGE SCALE GENOMIC DNA]</scope>
</reference>
<protein>
    <recommendedName>
        <fullName evidence="2">LysM domain-containing protein</fullName>
    </recommendedName>
</protein>
<feature type="domain" description="LysM" evidence="2">
    <location>
        <begin position="182"/>
        <end position="226"/>
    </location>
</feature>
<gene>
    <name evidence="3" type="ORF">A3C16_00140</name>
</gene>
<accession>A0A1G2KUA0</accession>